<name>A0A1V9Y5G2_9STRA</name>
<organism evidence="5 6">
    <name type="scientific">Thraustotheca clavata</name>
    <dbReference type="NCBI Taxonomy" id="74557"/>
    <lineage>
        <taxon>Eukaryota</taxon>
        <taxon>Sar</taxon>
        <taxon>Stramenopiles</taxon>
        <taxon>Oomycota</taxon>
        <taxon>Saprolegniomycetes</taxon>
        <taxon>Saprolegniales</taxon>
        <taxon>Achlyaceae</taxon>
        <taxon>Thraustotheca</taxon>
    </lineage>
</organism>
<dbReference type="SUPFAM" id="SSF56112">
    <property type="entry name" value="Protein kinase-like (PK-like)"/>
    <property type="match status" value="1"/>
</dbReference>
<dbReference type="OrthoDB" id="26525at2759"/>
<evidence type="ECO:0000256" key="1">
    <source>
        <dbReference type="ARBA" id="ARBA00022837"/>
    </source>
</evidence>
<dbReference type="AlphaFoldDB" id="A0A1V9Y5G2"/>
<dbReference type="Gene3D" id="1.10.510.10">
    <property type="entry name" value="Transferase(Phosphotransferase) domain 1"/>
    <property type="match status" value="1"/>
</dbReference>
<dbReference type="CDD" id="cd00051">
    <property type="entry name" value="EFh"/>
    <property type="match status" value="1"/>
</dbReference>
<dbReference type="PANTHER" id="PTHR44329">
    <property type="entry name" value="SERINE/THREONINE-PROTEIN KINASE TNNI3K-RELATED"/>
    <property type="match status" value="1"/>
</dbReference>
<reference evidence="5 6" key="1">
    <citation type="journal article" date="2014" name="Genome Biol. Evol.">
        <title>The secreted proteins of Achlya hypogyna and Thraustotheca clavata identify the ancestral oomycete secretome and reveal gene acquisitions by horizontal gene transfer.</title>
        <authorList>
            <person name="Misner I."/>
            <person name="Blouin N."/>
            <person name="Leonard G."/>
            <person name="Richards T.A."/>
            <person name="Lane C.E."/>
        </authorList>
    </citation>
    <scope>NUCLEOTIDE SEQUENCE [LARGE SCALE GENOMIC DNA]</scope>
    <source>
        <strain evidence="5 6">ATCC 34112</strain>
    </source>
</reference>
<dbReference type="SUPFAM" id="SSF47473">
    <property type="entry name" value="EF-hand"/>
    <property type="match status" value="1"/>
</dbReference>
<dbReference type="InterPro" id="IPR002048">
    <property type="entry name" value="EF_hand_dom"/>
</dbReference>
<dbReference type="EMBL" id="JNBS01005096">
    <property type="protein sequence ID" value="OQR80954.1"/>
    <property type="molecule type" value="Genomic_DNA"/>
</dbReference>
<proteinExistence type="inferred from homology"/>
<dbReference type="STRING" id="74557.A0A1V9Y5G2"/>
<feature type="domain" description="EF-hand" evidence="4">
    <location>
        <begin position="291"/>
        <end position="326"/>
    </location>
</feature>
<dbReference type="PANTHER" id="PTHR44329:SF214">
    <property type="entry name" value="PROTEIN KINASE DOMAIN-CONTAINING PROTEIN"/>
    <property type="match status" value="1"/>
</dbReference>
<dbReference type="Proteomes" id="UP000243217">
    <property type="component" value="Unassembled WGS sequence"/>
</dbReference>
<dbReference type="InterPro" id="IPR018247">
    <property type="entry name" value="EF_Hand_1_Ca_BS"/>
</dbReference>
<dbReference type="InterPro" id="IPR011992">
    <property type="entry name" value="EF-hand-dom_pair"/>
</dbReference>
<dbReference type="PROSITE" id="PS00018">
    <property type="entry name" value="EF_HAND_1"/>
    <property type="match status" value="1"/>
</dbReference>
<dbReference type="InterPro" id="IPR051681">
    <property type="entry name" value="Ser/Thr_Kinases-Pseudokinases"/>
</dbReference>
<keyword evidence="1" id="KW-0106">Calcium</keyword>
<evidence type="ECO:0000259" key="4">
    <source>
        <dbReference type="PROSITE" id="PS50222"/>
    </source>
</evidence>
<dbReference type="PROSITE" id="PS50011">
    <property type="entry name" value="PROTEIN_KINASE_DOM"/>
    <property type="match status" value="1"/>
</dbReference>
<dbReference type="InterPro" id="IPR000719">
    <property type="entry name" value="Prot_kinase_dom"/>
</dbReference>
<dbReference type="PROSITE" id="PS50222">
    <property type="entry name" value="EF_HAND_2"/>
    <property type="match status" value="2"/>
</dbReference>
<feature type="domain" description="Protein kinase" evidence="3">
    <location>
        <begin position="1"/>
        <end position="171"/>
    </location>
</feature>
<dbReference type="Pfam" id="PF00069">
    <property type="entry name" value="Pkinase"/>
    <property type="match status" value="1"/>
</dbReference>
<dbReference type="GO" id="GO:0005509">
    <property type="term" value="F:calcium ion binding"/>
    <property type="evidence" value="ECO:0007669"/>
    <property type="project" value="InterPro"/>
</dbReference>
<accession>A0A1V9Y5G2</accession>
<dbReference type="SMART" id="SM00054">
    <property type="entry name" value="EFh"/>
    <property type="match status" value="2"/>
</dbReference>
<protein>
    <submittedName>
        <fullName evidence="5">Uncharacterized protein</fullName>
    </submittedName>
</protein>
<feature type="domain" description="EF-hand" evidence="4">
    <location>
        <begin position="327"/>
        <end position="362"/>
    </location>
</feature>
<dbReference type="Gene3D" id="1.10.238.10">
    <property type="entry name" value="EF-hand"/>
    <property type="match status" value="1"/>
</dbReference>
<evidence type="ECO:0000313" key="6">
    <source>
        <dbReference type="Proteomes" id="UP000243217"/>
    </source>
</evidence>
<gene>
    <name evidence="5" type="ORF">THRCLA_11907</name>
</gene>
<dbReference type="GO" id="GO:0004674">
    <property type="term" value="F:protein serine/threonine kinase activity"/>
    <property type="evidence" value="ECO:0007669"/>
    <property type="project" value="TreeGrafter"/>
</dbReference>
<keyword evidence="6" id="KW-1185">Reference proteome</keyword>
<sequence>MKKSPYIVQAIALLKRSGIDTKINVTSLQVAWVLANSLDDLHGNQMMHRNLKSVNVLLSTEQYIKLGDFRTARELASTVTAKSGIHLWTGPELFESAFKHISILLVCLMQISSLMLDASSIVEQVRQGKLRSSVSATCDPRFLQLSEQYLAFNLSQRPTAEQIVRILQNEIRQKHNIKPDIYPSKEKIDLSNRQVKYLCTLEQYKTFDYDITALKSLRRSICDVIVQKNNESNTHRVYCSVLASANEQRTIDKKHRETIKEQSISTTLNKEIDWLKKRKAKAYKRVCKQCSHLKHLRMWFDSYDLDKSGGISAEELVWPMLVLGFANTLQEIEVLLKDADSDGDGQIGFDDFVELMNAQSVEKGIIHPMEKLVQIVESGALGDPTLSLQTLLPSYQRQLMLTALMSYGDSTRTSSQREMHEAMLRRANIALESSQELHAIPVALAKPLTKTPTSSLLEMEKSLEPEMAKKHILKQKSMVLSAPSTAIHND</sequence>
<dbReference type="GO" id="GO:0005524">
    <property type="term" value="F:ATP binding"/>
    <property type="evidence" value="ECO:0007669"/>
    <property type="project" value="InterPro"/>
</dbReference>
<evidence type="ECO:0000313" key="5">
    <source>
        <dbReference type="EMBL" id="OQR80954.1"/>
    </source>
</evidence>
<comment type="similarity">
    <text evidence="2">Belongs to the protein kinase superfamily. Ser/Thr protein kinase family. CDPK subfamily.</text>
</comment>
<dbReference type="InterPro" id="IPR011009">
    <property type="entry name" value="Kinase-like_dom_sf"/>
</dbReference>
<dbReference type="Pfam" id="PF13499">
    <property type="entry name" value="EF-hand_7"/>
    <property type="match status" value="1"/>
</dbReference>
<evidence type="ECO:0000259" key="3">
    <source>
        <dbReference type="PROSITE" id="PS50011"/>
    </source>
</evidence>
<evidence type="ECO:0000256" key="2">
    <source>
        <dbReference type="ARBA" id="ARBA00024334"/>
    </source>
</evidence>
<comment type="caution">
    <text evidence="5">The sequence shown here is derived from an EMBL/GenBank/DDBJ whole genome shotgun (WGS) entry which is preliminary data.</text>
</comment>